<dbReference type="InterPro" id="IPR006203">
    <property type="entry name" value="GHMP_knse_ATP-bd_CS"/>
</dbReference>
<dbReference type="VEuPathDB" id="FungiDB:DD237_007387"/>
<dbReference type="PRINTS" id="PR00473">
    <property type="entry name" value="GALCTOKINASE"/>
</dbReference>
<dbReference type="InterPro" id="IPR011009">
    <property type="entry name" value="Kinase-like_dom_sf"/>
</dbReference>
<dbReference type="SUPFAM" id="SSF54211">
    <property type="entry name" value="Ribosomal protein S5 domain 2-like"/>
    <property type="match status" value="1"/>
</dbReference>
<dbReference type="GO" id="GO:0004672">
    <property type="term" value="F:protein kinase activity"/>
    <property type="evidence" value="ECO:0007669"/>
    <property type="project" value="InterPro"/>
</dbReference>
<dbReference type="FunFam" id="3.30.230.10:FF:000040">
    <property type="entry name" value="Galactokinase 1"/>
    <property type="match status" value="1"/>
</dbReference>
<dbReference type="GO" id="GO:0005524">
    <property type="term" value="F:ATP binding"/>
    <property type="evidence" value="ECO:0007669"/>
    <property type="project" value="UniProtKB-KW"/>
</dbReference>
<dbReference type="CDD" id="cd13999">
    <property type="entry name" value="STKc_MAP3K-like"/>
    <property type="match status" value="1"/>
</dbReference>
<dbReference type="Gene3D" id="3.30.230.10">
    <property type="match status" value="1"/>
</dbReference>
<keyword evidence="3" id="KW-0479">Metal-binding</keyword>
<dbReference type="InterPro" id="IPR006204">
    <property type="entry name" value="GHMP_kinase_N_dom"/>
</dbReference>
<dbReference type="SUPFAM" id="SSF56112">
    <property type="entry name" value="Protein kinase-like (PK-like)"/>
    <property type="match status" value="1"/>
</dbReference>
<dbReference type="NCBIfam" id="TIGR00131">
    <property type="entry name" value="gal_kin"/>
    <property type="match status" value="1"/>
</dbReference>
<feature type="domain" description="Protein kinase" evidence="9">
    <location>
        <begin position="1242"/>
        <end position="1512"/>
    </location>
</feature>
<evidence type="ECO:0000259" key="9">
    <source>
        <dbReference type="PROSITE" id="PS50011"/>
    </source>
</evidence>
<evidence type="ECO:0000256" key="1">
    <source>
        <dbReference type="ARBA" id="ARBA00006566"/>
    </source>
</evidence>
<dbReference type="FunFam" id="3.30.70.890:FF:000001">
    <property type="entry name" value="Galactokinase"/>
    <property type="match status" value="1"/>
</dbReference>
<dbReference type="Pfam" id="PF08544">
    <property type="entry name" value="GHMP_kinases_C"/>
    <property type="match status" value="1"/>
</dbReference>
<dbReference type="SMART" id="SM00220">
    <property type="entry name" value="S_TKc"/>
    <property type="match status" value="1"/>
</dbReference>
<comment type="similarity">
    <text evidence="1">Belongs to the GHMP kinase family. GalK subfamily.</text>
</comment>
<dbReference type="InterPro" id="IPR036554">
    <property type="entry name" value="GHMP_kinase_C_sf"/>
</dbReference>
<evidence type="ECO:0000313" key="11">
    <source>
        <dbReference type="Proteomes" id="UP000286097"/>
    </source>
</evidence>
<evidence type="ECO:0000256" key="2">
    <source>
        <dbReference type="ARBA" id="ARBA00022679"/>
    </source>
</evidence>
<dbReference type="PROSITE" id="PS00106">
    <property type="entry name" value="GALACTOKINASE"/>
    <property type="match status" value="1"/>
</dbReference>
<protein>
    <recommendedName>
        <fullName evidence="9">Protein kinase domain-containing protein</fullName>
    </recommendedName>
</protein>
<dbReference type="Proteomes" id="UP000286097">
    <property type="component" value="Unassembled WGS sequence"/>
</dbReference>
<dbReference type="PROSITE" id="PS00627">
    <property type="entry name" value="GHMP_KINASES_ATP"/>
    <property type="match status" value="1"/>
</dbReference>
<dbReference type="InterPro" id="IPR008271">
    <property type="entry name" value="Ser/Thr_kinase_AS"/>
</dbReference>
<dbReference type="GO" id="GO:0046872">
    <property type="term" value="F:metal ion binding"/>
    <property type="evidence" value="ECO:0007669"/>
    <property type="project" value="UniProtKB-KW"/>
</dbReference>
<dbReference type="GO" id="GO:0004335">
    <property type="term" value="F:galactokinase activity"/>
    <property type="evidence" value="ECO:0007669"/>
    <property type="project" value="InterPro"/>
</dbReference>
<dbReference type="PROSITE" id="PS00108">
    <property type="entry name" value="PROTEIN_KINASE_ST"/>
    <property type="match status" value="1"/>
</dbReference>
<dbReference type="Pfam" id="PF00288">
    <property type="entry name" value="GHMP_kinases_N"/>
    <property type="match status" value="1"/>
</dbReference>
<evidence type="ECO:0000256" key="8">
    <source>
        <dbReference type="ARBA" id="ARBA00023277"/>
    </source>
</evidence>
<dbReference type="SUPFAM" id="SSF55060">
    <property type="entry name" value="GHMP Kinase, C-terminal domain"/>
    <property type="match status" value="1"/>
</dbReference>
<dbReference type="GO" id="GO:0006012">
    <property type="term" value="P:galactose metabolic process"/>
    <property type="evidence" value="ECO:0007669"/>
    <property type="project" value="InterPro"/>
</dbReference>
<reference evidence="10 11" key="1">
    <citation type="submission" date="2018-06" db="EMBL/GenBank/DDBJ databases">
        <title>Comparative genomics of downy mildews reveals potential adaptations to biotrophy.</title>
        <authorList>
            <person name="Fletcher K."/>
            <person name="Klosterman S.J."/>
            <person name="Derevnina L."/>
            <person name="Martin F."/>
            <person name="Koike S."/>
            <person name="Reyes Chin-Wo S."/>
            <person name="Mou B."/>
            <person name="Michelmore R."/>
        </authorList>
    </citation>
    <scope>NUCLEOTIDE SEQUENCE [LARGE SCALE GENOMIC DNA]</scope>
    <source>
        <strain evidence="10 11">R13</strain>
    </source>
</reference>
<dbReference type="Gene3D" id="3.30.200.20">
    <property type="entry name" value="Phosphorylase Kinase, domain 1"/>
    <property type="match status" value="1"/>
</dbReference>
<name>A0A425C6S9_9STRA</name>
<evidence type="ECO:0000256" key="4">
    <source>
        <dbReference type="ARBA" id="ARBA00022741"/>
    </source>
</evidence>
<dbReference type="GO" id="GO:0005829">
    <property type="term" value="C:cytosol"/>
    <property type="evidence" value="ECO:0007669"/>
    <property type="project" value="TreeGrafter"/>
</dbReference>
<evidence type="ECO:0000256" key="6">
    <source>
        <dbReference type="ARBA" id="ARBA00022840"/>
    </source>
</evidence>
<dbReference type="Pfam" id="PF10509">
    <property type="entry name" value="GalKase_gal_bdg"/>
    <property type="match status" value="1"/>
</dbReference>
<evidence type="ECO:0000313" key="10">
    <source>
        <dbReference type="EMBL" id="RQM12740.1"/>
    </source>
</evidence>
<dbReference type="InterPro" id="IPR019539">
    <property type="entry name" value="GalKase_N"/>
</dbReference>
<keyword evidence="2" id="KW-0808">Transferase</keyword>
<dbReference type="InterPro" id="IPR000705">
    <property type="entry name" value="Galactokinase"/>
</dbReference>
<dbReference type="InterPro" id="IPR000719">
    <property type="entry name" value="Prot_kinase_dom"/>
</dbReference>
<evidence type="ECO:0000256" key="3">
    <source>
        <dbReference type="ARBA" id="ARBA00022723"/>
    </source>
</evidence>
<organism evidence="10 11">
    <name type="scientific">Peronospora effusa</name>
    <dbReference type="NCBI Taxonomy" id="542832"/>
    <lineage>
        <taxon>Eukaryota</taxon>
        <taxon>Sar</taxon>
        <taxon>Stramenopiles</taxon>
        <taxon>Oomycota</taxon>
        <taxon>Peronosporomycetes</taxon>
        <taxon>Peronosporales</taxon>
        <taxon>Peronosporaceae</taxon>
        <taxon>Peronospora</taxon>
    </lineage>
</organism>
<keyword evidence="8" id="KW-0119">Carbohydrate metabolism</keyword>
<dbReference type="PROSITE" id="PS50011">
    <property type="entry name" value="PROTEIN_KINASE_DOM"/>
    <property type="match status" value="1"/>
</dbReference>
<dbReference type="InterPro" id="IPR019741">
    <property type="entry name" value="Galactokinase_CS"/>
</dbReference>
<keyword evidence="4" id="KW-0547">Nucleotide-binding</keyword>
<dbReference type="PANTHER" id="PTHR10457:SF7">
    <property type="entry name" value="GALACTOKINASE-RELATED"/>
    <property type="match status" value="1"/>
</dbReference>
<accession>A0A425C6S9</accession>
<dbReference type="Gene3D" id="1.10.510.10">
    <property type="entry name" value="Transferase(Phosphotransferase) domain 1"/>
    <property type="match status" value="1"/>
</dbReference>
<dbReference type="Pfam" id="PF07714">
    <property type="entry name" value="PK_Tyr_Ser-Thr"/>
    <property type="match status" value="1"/>
</dbReference>
<dbReference type="OrthoDB" id="275179at2759"/>
<gene>
    <name evidence="10" type="ORF">DD237_007387</name>
</gene>
<dbReference type="Gene3D" id="3.30.70.890">
    <property type="entry name" value="GHMP kinase, C-terminal domain"/>
    <property type="match status" value="1"/>
</dbReference>
<sequence>MVEANNVDIVEQAITFFYSTFKQYANKPRKVLTIAVAPGRVNLIGDHTDYNDGFVCPLALDKTTVVVGIRSPAEIASTTKVASTNFSGQVLEFSADSTEKLDKTKPSWGNYLEGVTAEYLKHLGRTEPLGVHAVIASAVPIGSGLSSSAALEVGFATFLESLFELKSVSAIQKALLCQAAEHEYCNVPCGIMDQFISSCGKKDCALLIDCRTKEQTTIAFEDPDIVIVVSNSNVKHEMNGGEYKKRVMQCKMAVKALQTHGYPHMTHLRDVTVLDLDSMHEVLGNEVVYRRARHVITENERTVAAVERIGAREYTEVGKLMFESHKSLRDDYEVSTPELDYLVETARGCVGVYGARMTGGGFGGSIVVLVQQQHAQKLMQVLDTGYPVDKFGSDLPRPASFLTRIGDGAYVMQIFLFSQSPAIQATMLGRGAPLLGSLLRRNFSTSRVIRSGKRLNLTLYASPILLRLHPDTVQRQMPSLAQDNEEALKQLNVFLELAAFGCNNDAFNARKHVLALRESRQVISEEPVRFPLVFHVPVDEIEALEHVDGFIRVEYTIEVPGRLVKRTLSNSVLSVSARDPKAALQAPFAREWQRTTKRILQDLFEVAHVPLVVTEEDNVRTSALAEWLAEEATVVDEADLHGIHVGEQNRAKKREHEQFDKIYHAMLTHETNIVHEATTGLEDGPTTQHAVLTSLLHSRLFLPKFRDPHMKKSAFHWIANFLLVNFMELRLHSLVWNKVTLLVTADTDVKEPQVSWDEEAPEEGMGILVPVGMNADTLIDFMYENVEDLEFALETKSFRDQAIAKEKQRFQRKMKKKKGKQRRTGHFYQDESDTAVLTIPTEKDVPSDVAATLSAYSEMTWNDLNDATKVGLLWAHGYVFSGGSTNGNKAGNTVMEVYTRCNDDATTGVAMADVGIPYDEFVDGASQCEVASCGSCYQATNVNCVANVTSLLKCAINGVLTTLQPVRSTSFWSSAASASTIPYPQAFQHNITLTDTKATLQVYSIHMRNDDACVLSGNTVDTVIPCMRLEDVKTTGSNGALRFCKPIVNAARMKRILGLARTVQVIKQSSADASSGGDSEMDRVAEIGGGVLLALLVGGICCCCRKRKLQDAGQTPEITVVRTSEEQSPKAAYAANATRIGTGFFPRVIGRREANTSLNSLNVATNVNVQTNRGRRSSWYTFGNASSRESTVYGRLSSMIGTRMGTGVGGKTVSEYCSESEALTNFMQDPEIFTKRIAFDELTFLRLLSSGAYGEVWLGQLETRHVAIKRLLPEKCQFTASLEQFAGEIQLMCTLQHRSIVSFVGVSWNRLQNLCAVVEYMDAGDLDEVLQKNREKFSWQCEKISIAMNVAEGLVYLHSLRPAVVHRDLKSKNVLLNRSFHAKLSDFGVSRKTYVNETMTSGVGTLLWTAPEIIEGKKYSEKADIYSLGVVLSEMDTCEAPFSDVTSDKGERLPGMQLAQLARLGKIRVSLRKDCPAALHKMIMDCTQLDPDSRPSSMQVAFTLKSIIAPTLRMFSSTATAALTCSHPSS</sequence>
<dbReference type="InterPro" id="IPR013750">
    <property type="entry name" value="GHMP_kinase_C_dom"/>
</dbReference>
<dbReference type="InterPro" id="IPR020568">
    <property type="entry name" value="Ribosomal_Su5_D2-typ_SF"/>
</dbReference>
<evidence type="ECO:0000256" key="7">
    <source>
        <dbReference type="ARBA" id="ARBA00022842"/>
    </source>
</evidence>
<dbReference type="EMBL" id="QKXF01000311">
    <property type="protein sequence ID" value="RQM12740.1"/>
    <property type="molecule type" value="Genomic_DNA"/>
</dbReference>
<dbReference type="PRINTS" id="PR00959">
    <property type="entry name" value="MEVGALKINASE"/>
</dbReference>
<dbReference type="PANTHER" id="PTHR10457">
    <property type="entry name" value="MEVALONATE KINASE/GALACTOKINASE"/>
    <property type="match status" value="1"/>
</dbReference>
<keyword evidence="5" id="KW-0418">Kinase</keyword>
<comment type="caution">
    <text evidence="10">The sequence shown here is derived from an EMBL/GenBank/DDBJ whole genome shotgun (WGS) entry which is preliminary data.</text>
</comment>
<keyword evidence="7" id="KW-0460">Magnesium</keyword>
<dbReference type="InterPro" id="IPR014721">
    <property type="entry name" value="Ribsml_uS5_D2-typ_fold_subgr"/>
</dbReference>
<proteinExistence type="inferred from homology"/>
<evidence type="ECO:0000256" key="5">
    <source>
        <dbReference type="ARBA" id="ARBA00022777"/>
    </source>
</evidence>
<dbReference type="InterPro" id="IPR001245">
    <property type="entry name" value="Ser-Thr/Tyr_kinase_cat_dom"/>
</dbReference>
<keyword evidence="6" id="KW-0067">ATP-binding</keyword>